<dbReference type="PANTHER" id="PTHR43222">
    <property type="entry name" value="NUDIX HYDROLASE 23"/>
    <property type="match status" value="1"/>
</dbReference>
<feature type="domain" description="Nudix hydrolase" evidence="5">
    <location>
        <begin position="21"/>
        <end position="147"/>
    </location>
</feature>
<protein>
    <submittedName>
        <fullName evidence="6">NUDIX domain-containing protein</fullName>
    </submittedName>
</protein>
<sequence>MRLDHKPRLVCQQCGRVHYLDPRLAVAILLYEPKHVVYLAKRLVEPGWGQWIMPGGYVEPGEDLRDACLRELKEELHLSAGPLRLMGIYLDRPNTFTAVFSSPLIRGVKSSGSPELSALHPFAWPDIPWNHLYFQSTHLAIRDFMAETLWQEQLENAKPPAL</sequence>
<dbReference type="Pfam" id="PF00293">
    <property type="entry name" value="NUDIX"/>
    <property type="match status" value="1"/>
</dbReference>
<dbReference type="GO" id="GO:0016787">
    <property type="term" value="F:hydrolase activity"/>
    <property type="evidence" value="ECO:0007669"/>
    <property type="project" value="UniProtKB-KW"/>
</dbReference>
<name>A0A1W1WFX4_SULTA</name>
<keyword evidence="2 4" id="KW-0378">Hydrolase</keyword>
<dbReference type="InterPro" id="IPR020084">
    <property type="entry name" value="NUDIX_hydrolase_CS"/>
</dbReference>
<keyword evidence="7" id="KW-1185">Reference proteome</keyword>
<gene>
    <name evidence="6" type="ORF">SAMN00768000_2053</name>
</gene>
<keyword evidence="3" id="KW-0460">Magnesium</keyword>
<dbReference type="SUPFAM" id="SSF55811">
    <property type="entry name" value="Nudix"/>
    <property type="match status" value="1"/>
</dbReference>
<comment type="cofactor">
    <cofactor evidence="1">
        <name>Mg(2+)</name>
        <dbReference type="ChEBI" id="CHEBI:18420"/>
    </cofactor>
</comment>
<proteinExistence type="inferred from homology"/>
<dbReference type="InterPro" id="IPR000086">
    <property type="entry name" value="NUDIX_hydrolase_dom"/>
</dbReference>
<dbReference type="PROSITE" id="PS00893">
    <property type="entry name" value="NUDIX_BOX"/>
    <property type="match status" value="1"/>
</dbReference>
<dbReference type="PRINTS" id="PR00502">
    <property type="entry name" value="NUDIXFAMILY"/>
</dbReference>
<accession>A0A1W1WFX4</accession>
<evidence type="ECO:0000256" key="3">
    <source>
        <dbReference type="ARBA" id="ARBA00022842"/>
    </source>
</evidence>
<dbReference type="InterPro" id="IPR020476">
    <property type="entry name" value="Nudix_hydrolase"/>
</dbReference>
<organism evidence="6 7">
    <name type="scientific">Sulfobacillus thermosulfidooxidans (strain DSM 9293 / VKM B-1269 / AT-1)</name>
    <dbReference type="NCBI Taxonomy" id="929705"/>
    <lineage>
        <taxon>Bacteria</taxon>
        <taxon>Bacillati</taxon>
        <taxon>Bacillota</taxon>
        <taxon>Clostridia</taxon>
        <taxon>Eubacteriales</taxon>
        <taxon>Clostridiales Family XVII. Incertae Sedis</taxon>
        <taxon>Sulfobacillus</taxon>
    </lineage>
</organism>
<comment type="similarity">
    <text evidence="4">Belongs to the Nudix hydrolase family.</text>
</comment>
<evidence type="ECO:0000313" key="6">
    <source>
        <dbReference type="EMBL" id="SMC05145.1"/>
    </source>
</evidence>
<evidence type="ECO:0000313" key="7">
    <source>
        <dbReference type="Proteomes" id="UP000192660"/>
    </source>
</evidence>
<dbReference type="STRING" id="28034.BFX07_14795"/>
<dbReference type="Gene3D" id="3.90.79.10">
    <property type="entry name" value="Nucleoside Triphosphate Pyrophosphohydrolase"/>
    <property type="match status" value="1"/>
</dbReference>
<reference evidence="7" key="1">
    <citation type="submission" date="2017-04" db="EMBL/GenBank/DDBJ databases">
        <authorList>
            <person name="Varghese N."/>
            <person name="Submissions S."/>
        </authorList>
    </citation>
    <scope>NUCLEOTIDE SEQUENCE [LARGE SCALE GENOMIC DNA]</scope>
    <source>
        <strain evidence="7">DSM 9293</strain>
    </source>
</reference>
<evidence type="ECO:0000256" key="1">
    <source>
        <dbReference type="ARBA" id="ARBA00001946"/>
    </source>
</evidence>
<evidence type="ECO:0000256" key="4">
    <source>
        <dbReference type="RuleBase" id="RU003476"/>
    </source>
</evidence>
<dbReference type="PANTHER" id="PTHR43222:SF2">
    <property type="entry name" value="NUDIX HYDROLASE 23, CHLOROPLASTIC"/>
    <property type="match status" value="1"/>
</dbReference>
<dbReference type="InterPro" id="IPR015797">
    <property type="entry name" value="NUDIX_hydrolase-like_dom_sf"/>
</dbReference>
<dbReference type="AlphaFoldDB" id="A0A1W1WFX4"/>
<dbReference type="Proteomes" id="UP000192660">
    <property type="component" value="Unassembled WGS sequence"/>
</dbReference>
<dbReference type="PROSITE" id="PS51462">
    <property type="entry name" value="NUDIX"/>
    <property type="match status" value="1"/>
</dbReference>
<evidence type="ECO:0000259" key="5">
    <source>
        <dbReference type="PROSITE" id="PS51462"/>
    </source>
</evidence>
<dbReference type="CDD" id="cd02883">
    <property type="entry name" value="NUDIX_Hydrolase"/>
    <property type="match status" value="1"/>
</dbReference>
<dbReference type="EMBL" id="FWWY01000001">
    <property type="protein sequence ID" value="SMC05145.1"/>
    <property type="molecule type" value="Genomic_DNA"/>
</dbReference>
<evidence type="ECO:0000256" key="2">
    <source>
        <dbReference type="ARBA" id="ARBA00022801"/>
    </source>
</evidence>